<organism evidence="1 2">
    <name type="scientific">Lactuca sativa</name>
    <name type="common">Garden lettuce</name>
    <dbReference type="NCBI Taxonomy" id="4236"/>
    <lineage>
        <taxon>Eukaryota</taxon>
        <taxon>Viridiplantae</taxon>
        <taxon>Streptophyta</taxon>
        <taxon>Embryophyta</taxon>
        <taxon>Tracheophyta</taxon>
        <taxon>Spermatophyta</taxon>
        <taxon>Magnoliopsida</taxon>
        <taxon>eudicotyledons</taxon>
        <taxon>Gunneridae</taxon>
        <taxon>Pentapetalae</taxon>
        <taxon>asterids</taxon>
        <taxon>campanulids</taxon>
        <taxon>Asterales</taxon>
        <taxon>Asteraceae</taxon>
        <taxon>Cichorioideae</taxon>
        <taxon>Cichorieae</taxon>
        <taxon>Lactucinae</taxon>
        <taxon>Lactuca</taxon>
    </lineage>
</organism>
<proteinExistence type="predicted"/>
<sequence length="183" mass="21035">MCDILKAYMCFLQFPVNVLQEIIFKLNESMKCLGRLTFVWNSLLHCLLKVGNLQVAEGAKLCRRKRIIGVDVNQDRGIKGSSKYTFWEDFAIFHCPKLSTTSMKLQHNGMKKDMNSKMPHPTAKRIAQRSRAFFETTSPSLPRSLGQPDNLPTLLRLEVSIIFQSLWFLDQGVRHLQLHNLIG</sequence>
<evidence type="ECO:0000313" key="2">
    <source>
        <dbReference type="Proteomes" id="UP000235145"/>
    </source>
</evidence>
<protein>
    <submittedName>
        <fullName evidence="1">Uncharacterized protein</fullName>
    </submittedName>
</protein>
<keyword evidence="2" id="KW-1185">Reference proteome</keyword>
<dbReference type="Proteomes" id="UP000235145">
    <property type="component" value="Unassembled WGS sequence"/>
</dbReference>
<name>A0A9R1WFM8_LACSA</name>
<dbReference type="EMBL" id="NBSK02000002">
    <property type="protein sequence ID" value="KAJ0221670.1"/>
    <property type="molecule type" value="Genomic_DNA"/>
</dbReference>
<accession>A0A9R1WFM8</accession>
<comment type="caution">
    <text evidence="1">The sequence shown here is derived from an EMBL/GenBank/DDBJ whole genome shotgun (WGS) entry which is preliminary data.</text>
</comment>
<evidence type="ECO:0000313" key="1">
    <source>
        <dbReference type="EMBL" id="KAJ0221670.1"/>
    </source>
</evidence>
<dbReference type="AlphaFoldDB" id="A0A9R1WFM8"/>
<reference evidence="1 2" key="1">
    <citation type="journal article" date="2017" name="Nat. Commun.">
        <title>Genome assembly with in vitro proximity ligation data and whole-genome triplication in lettuce.</title>
        <authorList>
            <person name="Reyes-Chin-Wo S."/>
            <person name="Wang Z."/>
            <person name="Yang X."/>
            <person name="Kozik A."/>
            <person name="Arikit S."/>
            <person name="Song C."/>
            <person name="Xia L."/>
            <person name="Froenicke L."/>
            <person name="Lavelle D.O."/>
            <person name="Truco M.J."/>
            <person name="Xia R."/>
            <person name="Zhu S."/>
            <person name="Xu C."/>
            <person name="Xu H."/>
            <person name="Xu X."/>
            <person name="Cox K."/>
            <person name="Korf I."/>
            <person name="Meyers B.C."/>
            <person name="Michelmore R.W."/>
        </authorList>
    </citation>
    <scope>NUCLEOTIDE SEQUENCE [LARGE SCALE GENOMIC DNA]</scope>
    <source>
        <strain evidence="2">cv. Salinas</strain>
        <tissue evidence="1">Seedlings</tissue>
    </source>
</reference>
<gene>
    <name evidence="1" type="ORF">LSAT_V11C200097910</name>
</gene>